<dbReference type="SUPFAM" id="SSF52172">
    <property type="entry name" value="CheY-like"/>
    <property type="match status" value="1"/>
</dbReference>
<dbReference type="InterPro" id="IPR036097">
    <property type="entry name" value="HisK_dim/P_sf"/>
</dbReference>
<dbReference type="InterPro" id="IPR011006">
    <property type="entry name" value="CheY-like_superfamily"/>
</dbReference>
<name>A0ABS9V5K7_9BACT</name>
<dbReference type="InterPro" id="IPR035965">
    <property type="entry name" value="PAS-like_dom_sf"/>
</dbReference>
<evidence type="ECO:0000256" key="2">
    <source>
        <dbReference type="ARBA" id="ARBA00023012"/>
    </source>
</evidence>
<dbReference type="PANTHER" id="PTHR48111:SF1">
    <property type="entry name" value="TWO-COMPONENT RESPONSE REGULATOR ORR33"/>
    <property type="match status" value="1"/>
</dbReference>
<evidence type="ECO:0000313" key="9">
    <source>
        <dbReference type="EMBL" id="MCH7411692.1"/>
    </source>
</evidence>
<feature type="modified residue" description="4-aspartylphosphate" evidence="6">
    <location>
        <position position="59"/>
    </location>
</feature>
<evidence type="ECO:0000256" key="6">
    <source>
        <dbReference type="PROSITE-ProRule" id="PRU00169"/>
    </source>
</evidence>
<organism evidence="9 10">
    <name type="scientific">Belliella filtrata</name>
    <dbReference type="NCBI Taxonomy" id="2923435"/>
    <lineage>
        <taxon>Bacteria</taxon>
        <taxon>Pseudomonadati</taxon>
        <taxon>Bacteroidota</taxon>
        <taxon>Cytophagia</taxon>
        <taxon>Cytophagales</taxon>
        <taxon>Cyclobacteriaceae</taxon>
        <taxon>Belliella</taxon>
    </lineage>
</organism>
<keyword evidence="2" id="KW-0902">Two-component regulatory system</keyword>
<dbReference type="SMART" id="SM00448">
    <property type="entry name" value="REC"/>
    <property type="match status" value="1"/>
</dbReference>
<feature type="domain" description="Response regulatory" evidence="7">
    <location>
        <begin position="9"/>
        <end position="124"/>
    </location>
</feature>
<dbReference type="CDD" id="cd00156">
    <property type="entry name" value="REC"/>
    <property type="match status" value="1"/>
</dbReference>
<evidence type="ECO:0000259" key="8">
    <source>
        <dbReference type="PROSITE" id="PS50112"/>
    </source>
</evidence>
<dbReference type="CDD" id="cd00130">
    <property type="entry name" value="PAS"/>
    <property type="match status" value="1"/>
</dbReference>
<dbReference type="InterPro" id="IPR039420">
    <property type="entry name" value="WalR-like"/>
</dbReference>
<evidence type="ECO:0000313" key="10">
    <source>
        <dbReference type="Proteomes" id="UP001165489"/>
    </source>
</evidence>
<keyword evidence="5" id="KW-0804">Transcription</keyword>
<evidence type="ECO:0000256" key="4">
    <source>
        <dbReference type="ARBA" id="ARBA00023125"/>
    </source>
</evidence>
<protein>
    <submittedName>
        <fullName evidence="9">PAS domain S-box protein</fullName>
    </submittedName>
</protein>
<feature type="domain" description="PAS" evidence="8">
    <location>
        <begin position="137"/>
        <end position="201"/>
    </location>
</feature>
<dbReference type="InterPro" id="IPR000014">
    <property type="entry name" value="PAS"/>
</dbReference>
<dbReference type="SUPFAM" id="SSF47384">
    <property type="entry name" value="Homodimeric domain of signal transducing histidine kinase"/>
    <property type="match status" value="1"/>
</dbReference>
<dbReference type="Gene3D" id="3.30.450.20">
    <property type="entry name" value="PAS domain"/>
    <property type="match status" value="1"/>
</dbReference>
<dbReference type="PROSITE" id="PS50112">
    <property type="entry name" value="PAS"/>
    <property type="match status" value="1"/>
</dbReference>
<dbReference type="RefSeq" id="WP_241350121.1">
    <property type="nucleotide sequence ID" value="NZ_JAKZGP010000101.1"/>
</dbReference>
<dbReference type="NCBIfam" id="TIGR00229">
    <property type="entry name" value="sensory_box"/>
    <property type="match status" value="1"/>
</dbReference>
<comment type="caution">
    <text evidence="9">The sequence shown here is derived from an EMBL/GenBank/DDBJ whole genome shotgun (WGS) entry which is preliminary data.</text>
</comment>
<dbReference type="SMART" id="SM00091">
    <property type="entry name" value="PAS"/>
    <property type="match status" value="1"/>
</dbReference>
<dbReference type="Gene3D" id="3.40.50.2300">
    <property type="match status" value="1"/>
</dbReference>
<keyword evidence="10" id="KW-1185">Reference proteome</keyword>
<dbReference type="PANTHER" id="PTHR48111">
    <property type="entry name" value="REGULATOR OF RPOS"/>
    <property type="match status" value="1"/>
</dbReference>
<dbReference type="PROSITE" id="PS50110">
    <property type="entry name" value="RESPONSE_REGULATORY"/>
    <property type="match status" value="1"/>
</dbReference>
<dbReference type="Pfam" id="PF00072">
    <property type="entry name" value="Response_reg"/>
    <property type="match status" value="1"/>
</dbReference>
<keyword evidence="1 6" id="KW-0597">Phosphoprotein</keyword>
<evidence type="ECO:0000259" key="7">
    <source>
        <dbReference type="PROSITE" id="PS50110"/>
    </source>
</evidence>
<evidence type="ECO:0000256" key="5">
    <source>
        <dbReference type="ARBA" id="ARBA00023163"/>
    </source>
</evidence>
<dbReference type="Pfam" id="PF13426">
    <property type="entry name" value="PAS_9"/>
    <property type="match status" value="1"/>
</dbReference>
<keyword evidence="4" id="KW-0238">DNA-binding</keyword>
<accession>A0ABS9V5K7</accession>
<reference evidence="9" key="1">
    <citation type="submission" date="2022-03" db="EMBL/GenBank/DDBJ databases">
        <title>De novo assembled genomes of Belliella spp. (Cyclobacteriaceae) strains.</title>
        <authorList>
            <person name="Szabo A."/>
            <person name="Korponai K."/>
            <person name="Felfoldi T."/>
        </authorList>
    </citation>
    <scope>NUCLEOTIDE SEQUENCE</scope>
    <source>
        <strain evidence="9">DSM 111904</strain>
    </source>
</reference>
<dbReference type="EMBL" id="JAKZGP010000101">
    <property type="protein sequence ID" value="MCH7411692.1"/>
    <property type="molecule type" value="Genomic_DNA"/>
</dbReference>
<dbReference type="InterPro" id="IPR001789">
    <property type="entry name" value="Sig_transdc_resp-reg_receiver"/>
</dbReference>
<dbReference type="Gene3D" id="1.10.287.130">
    <property type="match status" value="1"/>
</dbReference>
<keyword evidence="3" id="KW-0805">Transcription regulation</keyword>
<dbReference type="SUPFAM" id="SSF55785">
    <property type="entry name" value="PYP-like sensor domain (PAS domain)"/>
    <property type="match status" value="1"/>
</dbReference>
<evidence type="ECO:0000256" key="1">
    <source>
        <dbReference type="ARBA" id="ARBA00022553"/>
    </source>
</evidence>
<evidence type="ECO:0000256" key="3">
    <source>
        <dbReference type="ARBA" id="ARBA00023015"/>
    </source>
</evidence>
<sequence>MKDKYENIKVLVIEDNPGDFVLISEYLEESFSTCEIEQTKTCKEAILKKIDDYDVVLLDLSLPDRSGVELVTTVLGAAKNTPVVVLTGYTDKTFAIKTIGMGTADYLLKDELKPEILQMSIIYAIERKKVFSQLELSEKRYRELFHLSPLPMYVFNKENFKFLDVNKAAISHYGYTKEEFLEMSVFDIRPEDEKEKVYNLITKINPSYPGYKASNMSGLFKHIKKNGEVIDVEISYNDLEYQSQNAILVLANDVTLKYQYIDAIEKQNAKLKEIAWIQSHVVRAPLARLMGLINLLNATEEEIQKEDLKEMLVHIMESTEELDKIIREITLKTEQINIDSFK</sequence>
<proteinExistence type="predicted"/>
<gene>
    <name evidence="9" type="ORF">MM239_20060</name>
</gene>
<dbReference type="Proteomes" id="UP001165489">
    <property type="component" value="Unassembled WGS sequence"/>
</dbReference>